<feature type="region of interest" description="Disordered" evidence="6">
    <location>
        <begin position="954"/>
        <end position="975"/>
    </location>
</feature>
<evidence type="ECO:0000256" key="6">
    <source>
        <dbReference type="SAM" id="MobiDB-lite"/>
    </source>
</evidence>
<dbReference type="Gene3D" id="1.20.920.10">
    <property type="entry name" value="Bromodomain-like"/>
    <property type="match status" value="1"/>
</dbReference>
<dbReference type="GO" id="GO:0005669">
    <property type="term" value="C:transcription factor TFIID complex"/>
    <property type="evidence" value="ECO:0007669"/>
    <property type="project" value="InterPro"/>
</dbReference>
<reference evidence="8" key="1">
    <citation type="submission" date="2021-11" db="EMBL/GenBank/DDBJ databases">
        <authorList>
            <consortium name="Genoscope - CEA"/>
            <person name="William W."/>
        </authorList>
    </citation>
    <scope>NUCLEOTIDE SEQUENCE</scope>
</reference>
<dbReference type="Pfam" id="PF12157">
    <property type="entry name" value="DUF3591"/>
    <property type="match status" value="1"/>
</dbReference>
<comment type="caution">
    <text evidence="8">The sequence shown here is derived from an EMBL/GenBank/DDBJ whole genome shotgun (WGS) entry which is preliminary data.</text>
</comment>
<feature type="region of interest" description="Disordered" evidence="6">
    <location>
        <begin position="989"/>
        <end position="1067"/>
    </location>
</feature>
<feature type="region of interest" description="Disordered" evidence="6">
    <location>
        <begin position="612"/>
        <end position="656"/>
    </location>
</feature>
<keyword evidence="9" id="KW-1185">Reference proteome</keyword>
<evidence type="ECO:0000256" key="5">
    <source>
        <dbReference type="SAM" id="Coils"/>
    </source>
</evidence>
<feature type="compositionally biased region" description="Low complexity" evidence="6">
    <location>
        <begin position="1023"/>
        <end position="1036"/>
    </location>
</feature>
<keyword evidence="5" id="KW-0175">Coiled coil</keyword>
<name>A0A8J2SKU7_9STRA</name>
<dbReference type="AlphaFoldDB" id="A0A8J2SKU7"/>
<feature type="compositionally biased region" description="Pro residues" evidence="6">
    <location>
        <begin position="999"/>
        <end position="1011"/>
    </location>
</feature>
<dbReference type="PANTHER" id="PTHR13900:SF0">
    <property type="entry name" value="TRANSCRIPTION INITIATION FACTOR TFIID SUBUNIT 1"/>
    <property type="match status" value="1"/>
</dbReference>
<evidence type="ECO:0000313" key="8">
    <source>
        <dbReference type="EMBL" id="CAH0368882.1"/>
    </source>
</evidence>
<dbReference type="GO" id="GO:0051123">
    <property type="term" value="P:RNA polymerase II preinitiation complex assembly"/>
    <property type="evidence" value="ECO:0007669"/>
    <property type="project" value="TreeGrafter"/>
</dbReference>
<evidence type="ECO:0000256" key="2">
    <source>
        <dbReference type="ARBA" id="ARBA00023117"/>
    </source>
</evidence>
<protein>
    <recommendedName>
        <fullName evidence="7">Bromo domain-containing protein</fullName>
    </recommendedName>
</protein>
<feature type="coiled-coil region" evidence="5">
    <location>
        <begin position="787"/>
        <end position="814"/>
    </location>
</feature>
<evidence type="ECO:0000259" key="7">
    <source>
        <dbReference type="PROSITE" id="PS50014"/>
    </source>
</evidence>
<feature type="domain" description="Bromo" evidence="7">
    <location>
        <begin position="851"/>
        <end position="921"/>
    </location>
</feature>
<proteinExistence type="predicted"/>
<comment type="subcellular location">
    <subcellularLocation>
        <location evidence="1">Nucleus</location>
    </subcellularLocation>
</comment>
<keyword evidence="2 4" id="KW-0103">Bromodomain</keyword>
<evidence type="ECO:0000256" key="3">
    <source>
        <dbReference type="ARBA" id="ARBA00023242"/>
    </source>
</evidence>
<feature type="compositionally biased region" description="Low complexity" evidence="6">
    <location>
        <begin position="1043"/>
        <end position="1053"/>
    </location>
</feature>
<dbReference type="SUPFAM" id="SSF47370">
    <property type="entry name" value="Bromodomain"/>
    <property type="match status" value="1"/>
</dbReference>
<dbReference type="InterPro" id="IPR022591">
    <property type="entry name" value="TAF1_HAT_dom"/>
</dbReference>
<dbReference type="Proteomes" id="UP000789595">
    <property type="component" value="Unassembled WGS sequence"/>
</dbReference>
<dbReference type="Pfam" id="PF00439">
    <property type="entry name" value="Bromodomain"/>
    <property type="match status" value="1"/>
</dbReference>
<feature type="compositionally biased region" description="Basic residues" evidence="6">
    <location>
        <begin position="637"/>
        <end position="648"/>
    </location>
</feature>
<dbReference type="PRINTS" id="PR00503">
    <property type="entry name" value="BROMODOMAIN"/>
</dbReference>
<evidence type="ECO:0000256" key="1">
    <source>
        <dbReference type="ARBA" id="ARBA00004123"/>
    </source>
</evidence>
<dbReference type="PANTHER" id="PTHR13900">
    <property type="entry name" value="TRANSCRIPTION INITIATION FACTOR TFIID"/>
    <property type="match status" value="1"/>
</dbReference>
<dbReference type="InterPro" id="IPR040240">
    <property type="entry name" value="TAF1"/>
</dbReference>
<accession>A0A8J2SKU7</accession>
<dbReference type="GO" id="GO:0016251">
    <property type="term" value="F:RNA polymerase II general transcription initiation factor activity"/>
    <property type="evidence" value="ECO:0007669"/>
    <property type="project" value="InterPro"/>
</dbReference>
<dbReference type="OrthoDB" id="68039at2759"/>
<dbReference type="InterPro" id="IPR001487">
    <property type="entry name" value="Bromodomain"/>
</dbReference>
<evidence type="ECO:0000313" key="9">
    <source>
        <dbReference type="Proteomes" id="UP000789595"/>
    </source>
</evidence>
<dbReference type="GO" id="GO:0004402">
    <property type="term" value="F:histone acetyltransferase activity"/>
    <property type="evidence" value="ECO:0007669"/>
    <property type="project" value="InterPro"/>
</dbReference>
<keyword evidence="3" id="KW-0539">Nucleus</keyword>
<organism evidence="8 9">
    <name type="scientific">Pelagomonas calceolata</name>
    <dbReference type="NCBI Taxonomy" id="35677"/>
    <lineage>
        <taxon>Eukaryota</taxon>
        <taxon>Sar</taxon>
        <taxon>Stramenopiles</taxon>
        <taxon>Ochrophyta</taxon>
        <taxon>Pelagophyceae</taxon>
        <taxon>Pelagomonadales</taxon>
        <taxon>Pelagomonadaceae</taxon>
        <taxon>Pelagomonas</taxon>
    </lineage>
</organism>
<feature type="region of interest" description="Disordered" evidence="6">
    <location>
        <begin position="78"/>
        <end position="109"/>
    </location>
</feature>
<dbReference type="GO" id="GO:0017025">
    <property type="term" value="F:TBP-class protein binding"/>
    <property type="evidence" value="ECO:0007669"/>
    <property type="project" value="InterPro"/>
</dbReference>
<sequence length="1067" mass="115347">MQPATYASVAHVGWERSIRWEAPDDDDAAERAAPIVGGDARVASGAWTRAIRWDGDQTAAPSDETTHAPADEDARAARAYREPAGRQSRRRAAGNQRLPKAANARPAQLHRFVSADTANRARELFHRPRVDHRLLRAPWRLAARGRSAAQRGARQLRARSLDQVRAEDLRAGDGDLFVGELSEERPGLVANPGMSFALCRLRRGVEGRASDDDDDRDGVAVDLGMEAPSPLLGDLPEPGRELLVGVSNLQRRPVFPHASRDFLLCLRPRLRKDLGKAAEVAWTCRPLRKHVVAALGQGEPRIEVPPAGSKRYAALQEPLAAFHIARALLAKSSAAKGDVKHATFPASDLGRALFASAPAPLALVKRAAAEVAERVRDVHGEALKSVEGEDLWTHRAQAVRPDDVALRFAPEDVCAYESASASLKRLKHLGLRRPQLLGGPAGVAPACRKLFEVKRAADARAKDLETRARGDPGPAPSLGDLCAAARRRCAEADATLRAAMRVHEELSFAPAHLTSGFCDAVLKKTQHAVLRLEGPGDPSGCGDAFSFARSTLRELRRGDVIHKASGQAVKEAYDERVNAIARRQRHALSGRGHDGAHVEDDALKDLRGGFVGRGARGPYATSSGYDAAKAQKARDQNKRRKGGSHGRRSPVEADDDLEDLEADLEQDLLQGEAKDEDERQLESFRRALQQESNVQQASGPPKFLVRRLTRRLVHGREVVAVTFVNSSHEVDRVARRTGVSLEADDDALVLDVPLDDRRQAPGPKKLTLRLGAKEEPKKRTGAVKLNLTKLRGRADDYKAEAKRQKAEQQRAEAAAYHRPVAKREGPRADAQNKPHVQLAKLLRQECLNPMYARPGCRPFVRPVSTKTFPLYKTKITKPMDLSTIKSRLERYVYRDREGFMADMDLIATNSITFNGPEHPISKEALAMARAARAACDSFDDELGALERATKAMMAAAPKRRRASPPPAAAAPAPAPGDGVALAFAGIGRAPVPTNARTPPTSPPPQLAPPGAPVRQASTAPQQPLLRVAAARPAATSSPPPSTPFLAAALADDSSSGEEEAVGGGAIN</sequence>
<gene>
    <name evidence="8" type="ORF">PECAL_2P19790</name>
</gene>
<dbReference type="PROSITE" id="PS50014">
    <property type="entry name" value="BROMODOMAIN_2"/>
    <property type="match status" value="1"/>
</dbReference>
<evidence type="ECO:0000256" key="4">
    <source>
        <dbReference type="PROSITE-ProRule" id="PRU00035"/>
    </source>
</evidence>
<feature type="compositionally biased region" description="Pro residues" evidence="6">
    <location>
        <begin position="963"/>
        <end position="974"/>
    </location>
</feature>
<dbReference type="SMART" id="SM00297">
    <property type="entry name" value="BROMO"/>
    <property type="match status" value="1"/>
</dbReference>
<dbReference type="InterPro" id="IPR036427">
    <property type="entry name" value="Bromodomain-like_sf"/>
</dbReference>
<dbReference type="EMBL" id="CAKKNE010000002">
    <property type="protein sequence ID" value="CAH0368882.1"/>
    <property type="molecule type" value="Genomic_DNA"/>
</dbReference>